<dbReference type="VEuPathDB" id="FungiDB:PSTT_08465"/>
<feature type="non-terminal residue" evidence="2">
    <location>
        <position position="1"/>
    </location>
</feature>
<comment type="caution">
    <text evidence="2">The sequence shown here is derived from an EMBL/GenBank/DDBJ whole genome shotgun (WGS) entry which is preliminary data.</text>
</comment>
<dbReference type="VEuPathDB" id="FungiDB:PSHT_09698"/>
<accession>A0A2S4VCI5</accession>
<protein>
    <recommendedName>
        <fullName evidence="4">Cytoplasmic protein</fullName>
    </recommendedName>
</protein>
<gene>
    <name evidence="2" type="ORF">PSTT_08465</name>
</gene>
<dbReference type="Proteomes" id="UP000239156">
    <property type="component" value="Unassembled WGS sequence"/>
</dbReference>
<dbReference type="EMBL" id="PKSL01000077">
    <property type="protein sequence ID" value="POW07217.1"/>
    <property type="molecule type" value="Genomic_DNA"/>
</dbReference>
<comment type="similarity">
    <text evidence="1">Belongs to the UPF0538 family.</text>
</comment>
<organism evidence="2 3">
    <name type="scientific">Puccinia striiformis</name>
    <dbReference type="NCBI Taxonomy" id="27350"/>
    <lineage>
        <taxon>Eukaryota</taxon>
        <taxon>Fungi</taxon>
        <taxon>Dikarya</taxon>
        <taxon>Basidiomycota</taxon>
        <taxon>Pucciniomycotina</taxon>
        <taxon>Pucciniomycetes</taxon>
        <taxon>Pucciniales</taxon>
        <taxon>Pucciniaceae</taxon>
        <taxon>Puccinia</taxon>
    </lineage>
</organism>
<name>A0A2S4VCI5_9BASI</name>
<evidence type="ECO:0000256" key="1">
    <source>
        <dbReference type="ARBA" id="ARBA00007176"/>
    </source>
</evidence>
<dbReference type="PANTHER" id="PTHR18444:SF9">
    <property type="entry name" value="UPF0538 PROTEIN C2ORF76"/>
    <property type="match status" value="1"/>
</dbReference>
<evidence type="ECO:0000313" key="2">
    <source>
        <dbReference type="EMBL" id="POW07217.1"/>
    </source>
</evidence>
<dbReference type="InterPro" id="IPR018794">
    <property type="entry name" value="UPF0538"/>
</dbReference>
<dbReference type="Pfam" id="PF10209">
    <property type="entry name" value="DUF2340"/>
    <property type="match status" value="1"/>
</dbReference>
<dbReference type="PANTHER" id="PTHR18444">
    <property type="entry name" value="UPF0538 FAMILY MEMBER"/>
    <property type="match status" value="1"/>
</dbReference>
<reference evidence="2" key="1">
    <citation type="submission" date="2017-12" db="EMBL/GenBank/DDBJ databases">
        <title>Gene loss provides genomic basis for host adaptation in cereal stripe rust fungi.</title>
        <authorList>
            <person name="Xia C."/>
        </authorList>
    </citation>
    <scope>NUCLEOTIDE SEQUENCE [LARGE SCALE GENOMIC DNA]</scope>
    <source>
        <strain evidence="2">93-210</strain>
    </source>
</reference>
<evidence type="ECO:0008006" key="4">
    <source>
        <dbReference type="Google" id="ProtNLM"/>
    </source>
</evidence>
<dbReference type="AlphaFoldDB" id="A0A2S4VCI5"/>
<evidence type="ECO:0000313" key="3">
    <source>
        <dbReference type="Proteomes" id="UP000239156"/>
    </source>
</evidence>
<sequence>KERLTSNFCWNVRSMAGTMQTDPLTNTTKPSTDATITVRVIKSFEYRNSKNLVLHHIDLETTSIDELLTLCLQQISSAPGWKTFQNVALDTFKLYSKAHGSKTTNLIINLDHDDWILEDRSKSLSDYELENESEVSLFNRASYEAFKLNPQQKW</sequence>
<keyword evidence="3" id="KW-1185">Reference proteome</keyword>
<proteinExistence type="inferred from homology"/>